<dbReference type="InterPro" id="IPR036514">
    <property type="entry name" value="SGNH_hydro_sf"/>
</dbReference>
<evidence type="ECO:0008006" key="4">
    <source>
        <dbReference type="Google" id="ProtNLM"/>
    </source>
</evidence>
<evidence type="ECO:0000313" key="2">
    <source>
        <dbReference type="EMBL" id="EKO15212.1"/>
    </source>
</evidence>
<sequence length="386" mass="44555">MKEYIAFIKDSKFWIPVLILVGLETVMQFGCYKPFLKKNSYAANVSRITDHVLEKQKEFDPDVLVVGTSVAYQGLSIPILNQELSSLGKKVQSIAIPGTELIVQDLAVLKTLPHFKNVKTVVHVFEVTTPWVGQKILNLPTLAMISEFNRLEAYSRIYDFGYQVNVNDLIYITLKSIAYRRDIQDLILSPSKRIKDIGKRFKIENLNPWDYENSYLERISMYPIQDISNCIEKTDPANGLPIPKGSDRFHKKAIFDTCIIANHIVTHAKEDEVTKQYFDRLKILHDEIRKIGKENGQDIQIIGVVAPYSQLIQKWRLTERNEVWKRELKRIHPSNPVPLLDYQDMLDGPDNGNYYYDLIHLNSIGMKKLTLVFAKDLKAILEKETK</sequence>
<dbReference type="GO" id="GO:0016788">
    <property type="term" value="F:hydrolase activity, acting on ester bonds"/>
    <property type="evidence" value="ECO:0007669"/>
    <property type="project" value="UniProtKB-ARBA"/>
</dbReference>
<keyword evidence="1" id="KW-0812">Transmembrane</keyword>
<accession>A0A0E2B216</accession>
<protein>
    <recommendedName>
        <fullName evidence="4">SGNH/GDSL hydrolase family protein</fullName>
    </recommendedName>
</protein>
<proteinExistence type="predicted"/>
<keyword evidence="1" id="KW-1133">Transmembrane helix</keyword>
<evidence type="ECO:0000256" key="1">
    <source>
        <dbReference type="SAM" id="Phobius"/>
    </source>
</evidence>
<evidence type="ECO:0000313" key="3">
    <source>
        <dbReference type="Proteomes" id="UP000006253"/>
    </source>
</evidence>
<gene>
    <name evidence="2" type="ORF">LEP1GSC081_0971</name>
</gene>
<dbReference type="Gene3D" id="3.40.50.1110">
    <property type="entry name" value="SGNH hydrolase"/>
    <property type="match status" value="1"/>
</dbReference>
<dbReference type="SUPFAM" id="SSF52266">
    <property type="entry name" value="SGNH hydrolase"/>
    <property type="match status" value="1"/>
</dbReference>
<dbReference type="EMBL" id="AHMY02000048">
    <property type="protein sequence ID" value="EKO15212.1"/>
    <property type="molecule type" value="Genomic_DNA"/>
</dbReference>
<organism evidence="2 3">
    <name type="scientific">Leptospira kirschneri str. H1</name>
    <dbReference type="NCBI Taxonomy" id="1049966"/>
    <lineage>
        <taxon>Bacteria</taxon>
        <taxon>Pseudomonadati</taxon>
        <taxon>Spirochaetota</taxon>
        <taxon>Spirochaetia</taxon>
        <taxon>Leptospirales</taxon>
        <taxon>Leptospiraceae</taxon>
        <taxon>Leptospira</taxon>
    </lineage>
</organism>
<name>A0A0E2B216_9LEPT</name>
<comment type="caution">
    <text evidence="2">The sequence shown here is derived from an EMBL/GenBank/DDBJ whole genome shotgun (WGS) entry which is preliminary data.</text>
</comment>
<feature type="transmembrane region" description="Helical" evidence="1">
    <location>
        <begin position="12"/>
        <end position="30"/>
    </location>
</feature>
<dbReference type="AlphaFoldDB" id="A0A0E2B216"/>
<dbReference type="Proteomes" id="UP000006253">
    <property type="component" value="Unassembled WGS sequence"/>
</dbReference>
<reference evidence="2 3" key="1">
    <citation type="submission" date="2012-10" db="EMBL/GenBank/DDBJ databases">
        <authorList>
            <person name="Harkins D.M."/>
            <person name="Durkin A.S."/>
            <person name="Brinkac L.M."/>
            <person name="Selengut J.D."/>
            <person name="Sanka R."/>
            <person name="DePew J."/>
            <person name="Purushe J."/>
            <person name="Peacock S.J."/>
            <person name="Thaipadungpanit J."/>
            <person name="Wuthiekanun V.W."/>
            <person name="Day N.P."/>
            <person name="Vinetz J.M."/>
            <person name="Sutton G.G."/>
            <person name="Nelson W.C."/>
            <person name="Fouts D.E."/>
        </authorList>
    </citation>
    <scope>NUCLEOTIDE SEQUENCE [LARGE SCALE GENOMIC DNA]</scope>
    <source>
        <strain evidence="2 3">H1</strain>
    </source>
</reference>
<dbReference type="RefSeq" id="WP_004765799.1">
    <property type="nucleotide sequence ID" value="NZ_AHMY02000048.1"/>
</dbReference>
<keyword evidence="1" id="KW-0472">Membrane</keyword>